<feature type="transmembrane region" description="Helical" evidence="1">
    <location>
        <begin position="339"/>
        <end position="359"/>
    </location>
</feature>
<gene>
    <name evidence="3" type="ORF">NtB2_00026</name>
</gene>
<dbReference type="RefSeq" id="WP_109244923.1">
    <property type="nucleotide sequence ID" value="NZ_BFFO01000001.1"/>
</dbReference>
<feature type="transmembrane region" description="Helical" evidence="1">
    <location>
        <begin position="72"/>
        <end position="100"/>
    </location>
</feature>
<feature type="transmembrane region" description="Helical" evidence="1">
    <location>
        <begin position="112"/>
        <end position="134"/>
    </location>
</feature>
<keyword evidence="1" id="KW-0472">Membrane</keyword>
<dbReference type="GO" id="GO:0043164">
    <property type="term" value="P:Gram-negative-bacterium-type cell wall biogenesis"/>
    <property type="evidence" value="ECO:0007669"/>
    <property type="project" value="TreeGrafter"/>
</dbReference>
<dbReference type="GO" id="GO:0000270">
    <property type="term" value="P:peptidoglycan metabolic process"/>
    <property type="evidence" value="ECO:0007669"/>
    <property type="project" value="TreeGrafter"/>
</dbReference>
<dbReference type="Pfam" id="PF02698">
    <property type="entry name" value="DUF218"/>
    <property type="match status" value="1"/>
</dbReference>
<dbReference type="Gene3D" id="3.40.50.620">
    <property type="entry name" value="HUPs"/>
    <property type="match status" value="1"/>
</dbReference>
<dbReference type="OrthoDB" id="9782395at2"/>
<evidence type="ECO:0000259" key="2">
    <source>
        <dbReference type="Pfam" id="PF02698"/>
    </source>
</evidence>
<sequence>MNTEILTVALGLTFFFILLTVLFFWQSHRLKDIRTLRLGRLTALWLASAFFAINGIAMTIIFIFLGNERLGGLILALEVALISLITFLLSIAIPIAIIVLSIRMWRRESKNLANFILPILMLLFMIVDISYISVQHLSQNFLWLQILAWTYPILAVYMGWQFLVFFLSSWVYGRRMRKTRAQYFVVHGAGLINGQTVGRLLANRIKAAVNVAGDSTMIIMSGGKGSDENLSEAEAMRSYAIDELGFPSERILLEDQSTTTYENLVYSSQLIEAKEEAKEARRFMFFSSDYHVFRAALFAARLGLDAQGGPGGKTAIYYRVPAFIREFIAVLNYYRKKHLIIIGLIVGFLLLFSIIVFIMQHKTVK</sequence>
<reference evidence="3 4" key="1">
    <citation type="journal article" date="2018" name="Genome Announc.">
        <title>Draft Genome Sequence of Lactococcus sp. Strain NtB2 (JCM 32569), Isolated from the Gut of the Higher Termite Nasutitermes takasagoensis.</title>
        <authorList>
            <person name="Noda S."/>
            <person name="Aihara C."/>
            <person name="Yuki M."/>
            <person name="Ohkuma M."/>
        </authorList>
    </citation>
    <scope>NUCLEOTIDE SEQUENCE [LARGE SCALE GENOMIC DNA]</scope>
    <source>
        <strain evidence="3 4">NtB2</strain>
    </source>
</reference>
<keyword evidence="1" id="KW-1133">Transmembrane helix</keyword>
<feature type="transmembrane region" description="Helical" evidence="1">
    <location>
        <begin position="6"/>
        <end position="25"/>
    </location>
</feature>
<dbReference type="PANTHER" id="PTHR30336:SF18">
    <property type="entry name" value="MEMBRANE PROTEIN"/>
    <property type="match status" value="1"/>
</dbReference>
<dbReference type="EMBL" id="BFFO01000001">
    <property type="protein sequence ID" value="GBG95924.1"/>
    <property type="molecule type" value="Genomic_DNA"/>
</dbReference>
<name>A0A2R5HCW5_9LACT</name>
<comment type="caution">
    <text evidence="3">The sequence shown here is derived from an EMBL/GenBank/DDBJ whole genome shotgun (WGS) entry which is preliminary data.</text>
</comment>
<keyword evidence="1" id="KW-0812">Transmembrane</keyword>
<dbReference type="Proteomes" id="UP000245021">
    <property type="component" value="Unassembled WGS sequence"/>
</dbReference>
<evidence type="ECO:0000256" key="1">
    <source>
        <dbReference type="SAM" id="Phobius"/>
    </source>
</evidence>
<feature type="transmembrane region" description="Helical" evidence="1">
    <location>
        <begin position="146"/>
        <end position="172"/>
    </location>
</feature>
<evidence type="ECO:0000313" key="4">
    <source>
        <dbReference type="Proteomes" id="UP000245021"/>
    </source>
</evidence>
<dbReference type="PANTHER" id="PTHR30336">
    <property type="entry name" value="INNER MEMBRANE PROTEIN, PROBABLE PERMEASE"/>
    <property type="match status" value="1"/>
</dbReference>
<organism evidence="3 4">
    <name type="scientific">Lactococcus termiticola</name>
    <dbReference type="NCBI Taxonomy" id="2169526"/>
    <lineage>
        <taxon>Bacteria</taxon>
        <taxon>Bacillati</taxon>
        <taxon>Bacillota</taxon>
        <taxon>Bacilli</taxon>
        <taxon>Lactobacillales</taxon>
        <taxon>Streptococcaceae</taxon>
        <taxon>Lactococcus</taxon>
    </lineage>
</organism>
<proteinExistence type="predicted"/>
<dbReference type="InterPro" id="IPR014729">
    <property type="entry name" value="Rossmann-like_a/b/a_fold"/>
</dbReference>
<accession>A0A2R5HCW5</accession>
<dbReference type="GO" id="GO:0005886">
    <property type="term" value="C:plasma membrane"/>
    <property type="evidence" value="ECO:0007669"/>
    <property type="project" value="TreeGrafter"/>
</dbReference>
<keyword evidence="4" id="KW-1185">Reference proteome</keyword>
<feature type="domain" description="DUF218" evidence="2">
    <location>
        <begin position="183"/>
        <end position="328"/>
    </location>
</feature>
<dbReference type="AlphaFoldDB" id="A0A2R5HCW5"/>
<feature type="transmembrane region" description="Helical" evidence="1">
    <location>
        <begin position="45"/>
        <end position="66"/>
    </location>
</feature>
<dbReference type="CDD" id="cd06259">
    <property type="entry name" value="YdcF-like"/>
    <property type="match status" value="1"/>
</dbReference>
<protein>
    <recommendedName>
        <fullName evidence="2">DUF218 domain-containing protein</fullName>
    </recommendedName>
</protein>
<dbReference type="InterPro" id="IPR051599">
    <property type="entry name" value="Cell_Envelope_Assoc"/>
</dbReference>
<evidence type="ECO:0000313" key="3">
    <source>
        <dbReference type="EMBL" id="GBG95924.1"/>
    </source>
</evidence>
<dbReference type="InterPro" id="IPR003848">
    <property type="entry name" value="DUF218"/>
</dbReference>